<gene>
    <name evidence="2" type="ORF">G7Y89_g3942</name>
</gene>
<comment type="caution">
    <text evidence="2">The sequence shown here is derived from an EMBL/GenBank/DDBJ whole genome shotgun (WGS) entry which is preliminary data.</text>
</comment>
<evidence type="ECO:0000313" key="3">
    <source>
        <dbReference type="Proteomes" id="UP000566819"/>
    </source>
</evidence>
<protein>
    <submittedName>
        <fullName evidence="2">Uncharacterized protein</fullName>
    </submittedName>
</protein>
<evidence type="ECO:0000256" key="1">
    <source>
        <dbReference type="SAM" id="MobiDB-lite"/>
    </source>
</evidence>
<feature type="compositionally biased region" description="Basic and acidic residues" evidence="1">
    <location>
        <begin position="135"/>
        <end position="146"/>
    </location>
</feature>
<feature type="compositionally biased region" description="Polar residues" evidence="1">
    <location>
        <begin position="48"/>
        <end position="64"/>
    </location>
</feature>
<feature type="region of interest" description="Disordered" evidence="1">
    <location>
        <begin position="308"/>
        <end position="329"/>
    </location>
</feature>
<dbReference type="EMBL" id="JAAMPI010000203">
    <property type="protein sequence ID" value="KAF4634166.1"/>
    <property type="molecule type" value="Genomic_DNA"/>
</dbReference>
<accession>A0A8H4W5G8</accession>
<name>A0A8H4W5G8_9HELO</name>
<dbReference type="AlphaFoldDB" id="A0A8H4W5G8"/>
<feature type="region of interest" description="Disordered" evidence="1">
    <location>
        <begin position="341"/>
        <end position="370"/>
    </location>
</feature>
<proteinExistence type="predicted"/>
<sequence length="515" mass="57273">MPASMEPEHESEFLVVDAEELKIATGISKDHLSATSASHDAGRHVTVNGMNGKTNGHTFNGNNFSDSSHSPSGASASDSDAHNASSATVLSNATGDDDDTKIPGVSRQSDFPHPYSSPRHKRLRDSTFPSQTGFEDTKATPESSKLDKEVARLNEVLSDVSPEAKQKVLRDHWRGFLFENGHEGHISFVARALLKNASGSVLDRIGKDDSLFKGHILEAAIRKPVVIQQILKNADHEQLLKHVSKSVIEDLIHQTLEDVEARTLLRWLADAGRLGYKKNDVIDPVDESVIPYASPEPERLDVEMANAPNAHIHPNPNPNPNPAQQYADAQPRHPALPLQQVPQQHVSPYQQGPPPPGTYQELPSSYAAPTQRPPIPKGMMICPWCYFHFTNRSGYNYHVHKRICSKDPGNGGWKFACGICAQGFTTKQGREYHNAKALQALLYKFPDLSSRRLRLWEAFQHLSLFLRNPRSNNPLVPQLSLFLALLYTHQPLASKNLLPIFDNPHLNFHLRDLSR</sequence>
<dbReference type="Proteomes" id="UP000566819">
    <property type="component" value="Unassembled WGS sequence"/>
</dbReference>
<feature type="compositionally biased region" description="Low complexity" evidence="1">
    <location>
        <begin position="65"/>
        <end position="87"/>
    </location>
</feature>
<organism evidence="2 3">
    <name type="scientific">Cudoniella acicularis</name>
    <dbReference type="NCBI Taxonomy" id="354080"/>
    <lineage>
        <taxon>Eukaryota</taxon>
        <taxon>Fungi</taxon>
        <taxon>Dikarya</taxon>
        <taxon>Ascomycota</taxon>
        <taxon>Pezizomycotina</taxon>
        <taxon>Leotiomycetes</taxon>
        <taxon>Helotiales</taxon>
        <taxon>Tricladiaceae</taxon>
        <taxon>Cudoniella</taxon>
    </lineage>
</organism>
<dbReference type="OrthoDB" id="37886at2759"/>
<reference evidence="2 3" key="1">
    <citation type="submission" date="2020-03" db="EMBL/GenBank/DDBJ databases">
        <title>Draft Genome Sequence of Cudoniella acicularis.</title>
        <authorList>
            <person name="Buettner E."/>
            <person name="Kellner H."/>
        </authorList>
    </citation>
    <scope>NUCLEOTIDE SEQUENCE [LARGE SCALE GENOMIC DNA]</scope>
    <source>
        <strain evidence="2 3">DSM 108380</strain>
    </source>
</reference>
<evidence type="ECO:0000313" key="2">
    <source>
        <dbReference type="EMBL" id="KAF4634166.1"/>
    </source>
</evidence>
<dbReference type="Gene3D" id="3.30.160.60">
    <property type="entry name" value="Classic Zinc Finger"/>
    <property type="match status" value="1"/>
</dbReference>
<keyword evidence="3" id="KW-1185">Reference proteome</keyword>
<feature type="region of interest" description="Disordered" evidence="1">
    <location>
        <begin position="33"/>
        <end position="146"/>
    </location>
</feature>